<dbReference type="EMBL" id="WMJX01000021">
    <property type="protein sequence ID" value="MTG98495.1"/>
    <property type="molecule type" value="Genomic_DNA"/>
</dbReference>
<dbReference type="Proteomes" id="UP000438760">
    <property type="component" value="Unassembled WGS sequence"/>
</dbReference>
<evidence type="ECO:0000313" key="1">
    <source>
        <dbReference type="EMBL" id="MTG98495.1"/>
    </source>
</evidence>
<dbReference type="PROSITE" id="PS51257">
    <property type="entry name" value="PROKAR_LIPOPROTEIN"/>
    <property type="match status" value="1"/>
</dbReference>
<dbReference type="SUPFAM" id="SSF160387">
    <property type="entry name" value="NosL/MerB-like"/>
    <property type="match status" value="1"/>
</dbReference>
<sequence length="146" mass="16360">MKKLYFLILVLLVSSCSVKVQEINYGEDLCHFCKMGIVDKAHASQLVTTKGKNFKFDAIECMINFLSESKADQSQYAFILVSNLSEPGKMISAQEATFIISKDIPSPMGAFLSAVQNKEQASVILKESKEAMLYQWDNVQGKIKKH</sequence>
<dbReference type="PANTHER" id="PTHR41247">
    <property type="entry name" value="HTH-TYPE TRANSCRIPTIONAL REPRESSOR YCNK"/>
    <property type="match status" value="1"/>
</dbReference>
<dbReference type="PANTHER" id="PTHR41247:SF1">
    <property type="entry name" value="HTH-TYPE TRANSCRIPTIONAL REPRESSOR YCNK"/>
    <property type="match status" value="1"/>
</dbReference>
<accession>A0A6I3LRA0</accession>
<proteinExistence type="predicted"/>
<gene>
    <name evidence="1" type="ORF">GJV76_10230</name>
</gene>
<protein>
    <recommendedName>
        <fullName evidence="3">Copper chaperone NosL</fullName>
    </recommendedName>
</protein>
<evidence type="ECO:0008006" key="3">
    <source>
        <dbReference type="Google" id="ProtNLM"/>
    </source>
</evidence>
<dbReference type="RefSeq" id="WP_155092521.1">
    <property type="nucleotide sequence ID" value="NZ_WMJX01000021.1"/>
</dbReference>
<dbReference type="Pfam" id="PF05573">
    <property type="entry name" value="NosL"/>
    <property type="match status" value="1"/>
</dbReference>
<dbReference type="OrthoDB" id="9792749at2"/>
<dbReference type="InterPro" id="IPR008719">
    <property type="entry name" value="N2O_reductase_NosL"/>
</dbReference>
<keyword evidence="2" id="KW-1185">Reference proteome</keyword>
<organism evidence="1 2">
    <name type="scientific">Myroides albus</name>
    <dbReference type="NCBI Taxonomy" id="2562892"/>
    <lineage>
        <taxon>Bacteria</taxon>
        <taxon>Pseudomonadati</taxon>
        <taxon>Bacteroidota</taxon>
        <taxon>Flavobacteriia</taxon>
        <taxon>Flavobacteriales</taxon>
        <taxon>Flavobacteriaceae</taxon>
        <taxon>Myroides</taxon>
    </lineage>
</organism>
<comment type="caution">
    <text evidence="1">The sequence shown here is derived from an EMBL/GenBank/DDBJ whole genome shotgun (WGS) entry which is preliminary data.</text>
</comment>
<reference evidence="1 2" key="1">
    <citation type="submission" date="2019-11" db="EMBL/GenBank/DDBJ databases">
        <title>Genome of Strain BIT-d1.</title>
        <authorList>
            <person name="Yang Y."/>
        </authorList>
    </citation>
    <scope>NUCLEOTIDE SEQUENCE [LARGE SCALE GENOMIC DNA]</scope>
    <source>
        <strain evidence="1 2">BIT-d1</strain>
    </source>
</reference>
<dbReference type="AlphaFoldDB" id="A0A6I3LRA0"/>
<evidence type="ECO:0000313" key="2">
    <source>
        <dbReference type="Proteomes" id="UP000438760"/>
    </source>
</evidence>
<name>A0A6I3LRA0_9FLAO</name>